<dbReference type="Proteomes" id="UP001165297">
    <property type="component" value="Unassembled WGS sequence"/>
</dbReference>
<evidence type="ECO:0000313" key="2">
    <source>
        <dbReference type="Proteomes" id="UP001165297"/>
    </source>
</evidence>
<keyword evidence="2" id="KW-1185">Reference proteome</keyword>
<gene>
    <name evidence="1" type="ORF">LGH70_11090</name>
</gene>
<protein>
    <submittedName>
        <fullName evidence="1">Uncharacterized protein</fullName>
    </submittedName>
</protein>
<dbReference type="EMBL" id="JAJADQ010000005">
    <property type="protein sequence ID" value="MCB2378131.1"/>
    <property type="molecule type" value="Genomic_DNA"/>
</dbReference>
<dbReference type="RefSeq" id="WP_226185525.1">
    <property type="nucleotide sequence ID" value="NZ_JAJADQ010000005.1"/>
</dbReference>
<name>A0ABS8ACK1_9BACT</name>
<reference evidence="1" key="1">
    <citation type="submission" date="2021-10" db="EMBL/GenBank/DDBJ databases">
        <authorList>
            <person name="Dean J.D."/>
            <person name="Kim M.K."/>
            <person name="Newey C.N."/>
            <person name="Stoker T.S."/>
            <person name="Thompson D.W."/>
            <person name="Grose J.H."/>
        </authorList>
    </citation>
    <scope>NUCLEOTIDE SEQUENCE</scope>
    <source>
        <strain evidence="1">BT635</strain>
    </source>
</reference>
<accession>A0ABS8ACK1</accession>
<comment type="caution">
    <text evidence="1">The sequence shown here is derived from an EMBL/GenBank/DDBJ whole genome shotgun (WGS) entry which is preliminary data.</text>
</comment>
<evidence type="ECO:0000313" key="1">
    <source>
        <dbReference type="EMBL" id="MCB2378131.1"/>
    </source>
</evidence>
<proteinExistence type="predicted"/>
<sequence length="235" mass="26004">MKKNKPEVRQYLSTDSKMRQDMRTMHGHYLTDLAKFTAFNPTFTAAFGQQWLAALEAAETTPSGTALRSDLKEDTQAVTALMELARTQVQSLFYYVEQAFPGNTGRLDQYGKKQYAQARQKHDKMRALLPGAISSATRDQAELTKHGFSQEKLAALQQLAKSLDQADTEQEMRKGSNTEGTDDYVRLQNAAYNFGQQLSKAAKVAFVSEPLKQQLYRLAAPGPDGEAKKGGNGAA</sequence>
<organism evidence="1 2">
    <name type="scientific">Hymenobacter nitidus</name>
    <dbReference type="NCBI Taxonomy" id="2880929"/>
    <lineage>
        <taxon>Bacteria</taxon>
        <taxon>Pseudomonadati</taxon>
        <taxon>Bacteroidota</taxon>
        <taxon>Cytophagia</taxon>
        <taxon>Cytophagales</taxon>
        <taxon>Hymenobacteraceae</taxon>
        <taxon>Hymenobacter</taxon>
    </lineage>
</organism>